<protein>
    <submittedName>
        <fullName evidence="2">Protein PHLOEM PROTEIN 2-LIKE A9-like protein</fullName>
    </submittedName>
</protein>
<dbReference type="Proteomes" id="UP000623129">
    <property type="component" value="Unassembled WGS sequence"/>
</dbReference>
<evidence type="ECO:0000313" key="2">
    <source>
        <dbReference type="EMBL" id="KAF3320552.1"/>
    </source>
</evidence>
<gene>
    <name evidence="2" type="ORF">FCM35_KLT15248</name>
</gene>
<sequence>MSTSSSPSPHYKGSTQPNAEQHVHEKEGTVVIKPLALDIIWGKDSRYWHLDAEKNIAELVQVSWLEVNGSLGMKHLKPGTRYKLEFKVMLKPDAFGWNNSPVYIMVKPGKNSNYIWKNTDLSKIKEEQKSSTFTIPSGSFLEFAMTSSSDDDKLTFGLFEIWARKWKGGLVIKEVVISEVQ</sequence>
<dbReference type="InterPro" id="IPR025886">
    <property type="entry name" value="PP2-like"/>
</dbReference>
<proteinExistence type="predicted"/>
<accession>A0A833QL69</accession>
<comment type="caution">
    <text evidence="2">The sequence shown here is derived from an EMBL/GenBank/DDBJ whole genome shotgun (WGS) entry which is preliminary data.</text>
</comment>
<dbReference type="PANTHER" id="PTHR48478">
    <property type="entry name" value="LECTIN-LIKE"/>
    <property type="match status" value="1"/>
</dbReference>
<organism evidence="2 3">
    <name type="scientific">Carex littledalei</name>
    <dbReference type="NCBI Taxonomy" id="544730"/>
    <lineage>
        <taxon>Eukaryota</taxon>
        <taxon>Viridiplantae</taxon>
        <taxon>Streptophyta</taxon>
        <taxon>Embryophyta</taxon>
        <taxon>Tracheophyta</taxon>
        <taxon>Spermatophyta</taxon>
        <taxon>Magnoliopsida</taxon>
        <taxon>Liliopsida</taxon>
        <taxon>Poales</taxon>
        <taxon>Cyperaceae</taxon>
        <taxon>Cyperoideae</taxon>
        <taxon>Cariceae</taxon>
        <taxon>Carex</taxon>
        <taxon>Carex subgen. Euthyceras</taxon>
    </lineage>
</organism>
<feature type="region of interest" description="Disordered" evidence="1">
    <location>
        <begin position="1"/>
        <end position="25"/>
    </location>
</feature>
<reference evidence="2" key="1">
    <citation type="submission" date="2020-01" db="EMBL/GenBank/DDBJ databases">
        <title>Genome sequence of Kobresia littledalei, the first chromosome-level genome in the family Cyperaceae.</title>
        <authorList>
            <person name="Qu G."/>
        </authorList>
    </citation>
    <scope>NUCLEOTIDE SEQUENCE</scope>
    <source>
        <strain evidence="2">C.B.Clarke</strain>
        <tissue evidence="2">Leaf</tissue>
    </source>
</reference>
<evidence type="ECO:0000313" key="3">
    <source>
        <dbReference type="Proteomes" id="UP000623129"/>
    </source>
</evidence>
<dbReference type="AlphaFoldDB" id="A0A833QL69"/>
<dbReference type="InterPro" id="IPR052147">
    <property type="entry name" value="PP2-like/Lectin"/>
</dbReference>
<name>A0A833QL69_9POAL</name>
<feature type="compositionally biased region" description="Polar residues" evidence="1">
    <location>
        <begin position="1"/>
        <end position="19"/>
    </location>
</feature>
<dbReference type="GO" id="GO:0030246">
    <property type="term" value="F:carbohydrate binding"/>
    <property type="evidence" value="ECO:0007669"/>
    <property type="project" value="InterPro"/>
</dbReference>
<evidence type="ECO:0000256" key="1">
    <source>
        <dbReference type="SAM" id="MobiDB-lite"/>
    </source>
</evidence>
<dbReference type="EMBL" id="SWLB01000029">
    <property type="protein sequence ID" value="KAF3320552.1"/>
    <property type="molecule type" value="Genomic_DNA"/>
</dbReference>
<dbReference type="OrthoDB" id="533833at2759"/>
<keyword evidence="3" id="KW-1185">Reference proteome</keyword>
<dbReference type="PANTHER" id="PTHR48478:SF1">
    <property type="entry name" value="LECTIN-LIKE"/>
    <property type="match status" value="1"/>
</dbReference>
<dbReference type="Pfam" id="PF14299">
    <property type="entry name" value="PP2"/>
    <property type="match status" value="1"/>
</dbReference>